<keyword evidence="2" id="KW-0378">Hydrolase</keyword>
<sequence length="241" mass="27183">MAVTKGQGNPKWTRDETILALELYLSSKDQVPSANDPRVQSLSELLRSFSFHDEFAKNETFRNPDGVAFKLQNLKAVATGKGLNNTSKTDQAVWNELGNDPYLVKKLAADIKRGLSVMAEEPREYRNNVNHDEGSVIYRIHAKRERSSSLRKKFINKCRRTGELTCALCGSYATHIPPNYRDSVFEVHHINPLNNTGKTKNSLKDLVLLCASCHRVIHKLIREQTEPTSIEEARSHLGLNA</sequence>
<accession>A0A8B3DB56</accession>
<dbReference type="RefSeq" id="WP_114093097.1">
    <property type="nucleotide sequence ID" value="NZ_AP031614.1"/>
</dbReference>
<dbReference type="SMART" id="SM00507">
    <property type="entry name" value="HNHc"/>
    <property type="match status" value="1"/>
</dbReference>
<dbReference type="GO" id="GO:0008270">
    <property type="term" value="F:zinc ion binding"/>
    <property type="evidence" value="ECO:0007669"/>
    <property type="project" value="InterPro"/>
</dbReference>
<dbReference type="InterPro" id="IPR002711">
    <property type="entry name" value="HNH"/>
</dbReference>
<dbReference type="GO" id="GO:0004519">
    <property type="term" value="F:endonuclease activity"/>
    <property type="evidence" value="ECO:0007669"/>
    <property type="project" value="UniProtKB-KW"/>
</dbReference>
<dbReference type="Gene3D" id="1.10.30.50">
    <property type="match status" value="1"/>
</dbReference>
<dbReference type="InterPro" id="IPR003615">
    <property type="entry name" value="HNH_nuc"/>
</dbReference>
<dbReference type="CDD" id="cd00085">
    <property type="entry name" value="HNHc"/>
    <property type="match status" value="1"/>
</dbReference>
<name>A0A8B3DB56_VIBHA</name>
<evidence type="ECO:0000259" key="1">
    <source>
        <dbReference type="SMART" id="SM00507"/>
    </source>
</evidence>
<organism evidence="2 3">
    <name type="scientific">Vibrio harveyi</name>
    <name type="common">Beneckea harveyi</name>
    <dbReference type="NCBI Taxonomy" id="669"/>
    <lineage>
        <taxon>Bacteria</taxon>
        <taxon>Pseudomonadati</taxon>
        <taxon>Pseudomonadota</taxon>
        <taxon>Gammaproteobacteria</taxon>
        <taxon>Vibrionales</taxon>
        <taxon>Vibrionaceae</taxon>
        <taxon>Vibrio</taxon>
    </lineage>
</organism>
<dbReference type="EMBL" id="QOUW02000208">
    <property type="protein sequence ID" value="RIW01051.1"/>
    <property type="molecule type" value="Genomic_DNA"/>
</dbReference>
<dbReference type="Proteomes" id="UP000253437">
    <property type="component" value="Unassembled WGS sequence"/>
</dbReference>
<dbReference type="AlphaFoldDB" id="A0A8B3DB56"/>
<dbReference type="GO" id="GO:0003676">
    <property type="term" value="F:nucleic acid binding"/>
    <property type="evidence" value="ECO:0007669"/>
    <property type="project" value="InterPro"/>
</dbReference>
<proteinExistence type="predicted"/>
<keyword evidence="2" id="KW-0540">Nuclease</keyword>
<protein>
    <submittedName>
        <fullName evidence="2">HNH endonuclease</fullName>
    </submittedName>
</protein>
<keyword evidence="2" id="KW-0255">Endonuclease</keyword>
<dbReference type="Pfam" id="PF01844">
    <property type="entry name" value="HNH"/>
    <property type="match status" value="1"/>
</dbReference>
<evidence type="ECO:0000313" key="3">
    <source>
        <dbReference type="Proteomes" id="UP000253437"/>
    </source>
</evidence>
<feature type="domain" description="HNH nuclease" evidence="1">
    <location>
        <begin position="152"/>
        <end position="215"/>
    </location>
</feature>
<comment type="caution">
    <text evidence="2">The sequence shown here is derived from an EMBL/GenBank/DDBJ whole genome shotgun (WGS) entry which is preliminary data.</text>
</comment>
<gene>
    <name evidence="2" type="ORF">DS957_026600</name>
</gene>
<evidence type="ECO:0000313" key="2">
    <source>
        <dbReference type="EMBL" id="RIW01051.1"/>
    </source>
</evidence>
<reference evidence="2 3" key="1">
    <citation type="submission" date="2018-08" db="EMBL/GenBank/DDBJ databases">
        <title>Vibrio harveyi strains pathogenic to white snook Centropomus viridis Lockington (1877) and potential probiotic bacteria.</title>
        <authorList>
            <person name="Soto-Rodriguez S."/>
            <person name="Gomez-Gil B."/>
            <person name="Lozano-Olvera R."/>
        </authorList>
    </citation>
    <scope>NUCLEOTIDE SEQUENCE [LARGE SCALE GENOMIC DNA]</scope>
    <source>
        <strain evidence="2 3">CAIM 1508</strain>
    </source>
</reference>